<dbReference type="Gene3D" id="3.10.450.50">
    <property type="match status" value="1"/>
</dbReference>
<dbReference type="SUPFAM" id="SSF54427">
    <property type="entry name" value="NTF2-like"/>
    <property type="match status" value="1"/>
</dbReference>
<name>A0A172UNG5_9MYCO</name>
<protein>
    <recommendedName>
        <fullName evidence="1">SnoaL-like domain-containing protein</fullName>
    </recommendedName>
</protein>
<evidence type="ECO:0000313" key="3">
    <source>
        <dbReference type="Proteomes" id="UP000077143"/>
    </source>
</evidence>
<dbReference type="KEGG" id="madi:A7U43_14170"/>
<accession>A0A172UNG5</accession>
<dbReference type="InterPro" id="IPR032710">
    <property type="entry name" value="NTF2-like_dom_sf"/>
</dbReference>
<gene>
    <name evidence="2" type="ORF">A7U43_14170</name>
</gene>
<dbReference type="OrthoDB" id="3681559at2"/>
<dbReference type="InterPro" id="IPR037401">
    <property type="entry name" value="SnoaL-like"/>
</dbReference>
<dbReference type="EMBL" id="CP015596">
    <property type="protein sequence ID" value="ANE80304.1"/>
    <property type="molecule type" value="Genomic_DNA"/>
</dbReference>
<evidence type="ECO:0000313" key="2">
    <source>
        <dbReference type="EMBL" id="ANE80304.1"/>
    </source>
</evidence>
<dbReference type="Proteomes" id="UP000077143">
    <property type="component" value="Chromosome"/>
</dbReference>
<evidence type="ECO:0000259" key="1">
    <source>
        <dbReference type="Pfam" id="PF12680"/>
    </source>
</evidence>
<dbReference type="AlphaFoldDB" id="A0A172UNG5"/>
<keyword evidence="3" id="KW-1185">Reference proteome</keyword>
<sequence>MAEQHTAEARRRRTHQVFDRLTAALITHDMAAFADEWAPDGSMEFPFAPPGWPTVSGKDAVREYLARFPDNVDIRGVRHQTRHDTGDPDTIIVEWGVTGVATSTGNPYDIDYVAIVTVGDQGITVYRDYWNPLAAAAAMGGLEDAVSAFDHGRSS</sequence>
<organism evidence="2 3">
    <name type="scientific">Mycobacterium adipatum</name>
    <dbReference type="NCBI Taxonomy" id="1682113"/>
    <lineage>
        <taxon>Bacteria</taxon>
        <taxon>Bacillati</taxon>
        <taxon>Actinomycetota</taxon>
        <taxon>Actinomycetes</taxon>
        <taxon>Mycobacteriales</taxon>
        <taxon>Mycobacteriaceae</taxon>
        <taxon>Mycobacterium</taxon>
    </lineage>
</organism>
<feature type="domain" description="SnoaL-like" evidence="1">
    <location>
        <begin position="20"/>
        <end position="124"/>
    </location>
</feature>
<proteinExistence type="predicted"/>
<dbReference type="RefSeq" id="WP_067996257.1">
    <property type="nucleotide sequence ID" value="NZ_CP015596.1"/>
</dbReference>
<reference evidence="2 3" key="1">
    <citation type="submission" date="2016-05" db="EMBL/GenBank/DDBJ databases">
        <title>Complete genome sequence of a phthalic acid esters degrading Mycobacterium sp. YC-RL4.</title>
        <authorList>
            <person name="Ren L."/>
            <person name="Fan S."/>
            <person name="Ruth N."/>
            <person name="Jia Y."/>
            <person name="Wang J."/>
            <person name="Qiao C."/>
        </authorList>
    </citation>
    <scope>NUCLEOTIDE SEQUENCE [LARGE SCALE GENOMIC DNA]</scope>
    <source>
        <strain evidence="2 3">YC-RL4</strain>
    </source>
</reference>
<dbReference type="STRING" id="1682113.A7U43_14170"/>
<dbReference type="Pfam" id="PF12680">
    <property type="entry name" value="SnoaL_2"/>
    <property type="match status" value="1"/>
</dbReference>